<evidence type="ECO:0000259" key="6">
    <source>
        <dbReference type="PROSITE" id="PS51519"/>
    </source>
</evidence>
<sequence>MATGPPMMGTLQNPNPNPIPYPNRSPLQNSNPTLNPNPNPAPGPKPPSFEEVSKLFSLPLSDAAYSLGVCPSVLKQVCYDNGLVRWPYRKFLSGKSIEEIKKDDAIEKKQHSQLKVAAERSDSLAVSAVSSSLGPQPPSTNTQGSPGLRALTQPPTKDNQTESSHNLHSSTVNRGNSSIVDEFKYGFPSDGLSSVSFRWWGNKSDSDNGADTEQGSEDAEKSEQQSKDSTDTTVDEEVTEGKKNETDSNTQWASSLSALRKKTAKEGKQALKLGVYRVDSVKTLDRNKKKALLQIFKSSLPSEWADISSES</sequence>
<dbReference type="Pfam" id="PF02042">
    <property type="entry name" value="RWP-RK"/>
    <property type="match status" value="1"/>
</dbReference>
<protein>
    <recommendedName>
        <fullName evidence="6">RWP-RK domain-containing protein</fullName>
    </recommendedName>
</protein>
<proteinExistence type="predicted"/>
<name>A0A2G9I786_9LAMI</name>
<keyword evidence="8" id="KW-1185">Reference proteome</keyword>
<organism evidence="7 8">
    <name type="scientific">Handroanthus impetiginosus</name>
    <dbReference type="NCBI Taxonomy" id="429701"/>
    <lineage>
        <taxon>Eukaryota</taxon>
        <taxon>Viridiplantae</taxon>
        <taxon>Streptophyta</taxon>
        <taxon>Embryophyta</taxon>
        <taxon>Tracheophyta</taxon>
        <taxon>Spermatophyta</taxon>
        <taxon>Magnoliopsida</taxon>
        <taxon>eudicotyledons</taxon>
        <taxon>Gunneridae</taxon>
        <taxon>Pentapetalae</taxon>
        <taxon>asterids</taxon>
        <taxon>lamiids</taxon>
        <taxon>Lamiales</taxon>
        <taxon>Bignoniaceae</taxon>
        <taxon>Crescentiina</taxon>
        <taxon>Tabebuia alliance</taxon>
        <taxon>Handroanthus</taxon>
    </lineage>
</organism>
<evidence type="ECO:0000313" key="8">
    <source>
        <dbReference type="Proteomes" id="UP000231279"/>
    </source>
</evidence>
<keyword evidence="2" id="KW-0238">DNA-binding</keyword>
<dbReference type="GO" id="GO:0003677">
    <property type="term" value="F:DNA binding"/>
    <property type="evidence" value="ECO:0007669"/>
    <property type="project" value="UniProtKB-KW"/>
</dbReference>
<dbReference type="Proteomes" id="UP000231279">
    <property type="component" value="Unassembled WGS sequence"/>
</dbReference>
<feature type="compositionally biased region" description="Pro residues" evidence="5">
    <location>
        <begin position="35"/>
        <end position="47"/>
    </location>
</feature>
<dbReference type="EMBL" id="NKXS01000208">
    <property type="protein sequence ID" value="PIN25625.1"/>
    <property type="molecule type" value="Genomic_DNA"/>
</dbReference>
<evidence type="ECO:0000256" key="5">
    <source>
        <dbReference type="SAM" id="MobiDB-lite"/>
    </source>
</evidence>
<evidence type="ECO:0000313" key="7">
    <source>
        <dbReference type="EMBL" id="PIN25625.1"/>
    </source>
</evidence>
<evidence type="ECO:0000256" key="3">
    <source>
        <dbReference type="ARBA" id="ARBA00023163"/>
    </source>
</evidence>
<evidence type="ECO:0000256" key="2">
    <source>
        <dbReference type="ARBA" id="ARBA00023125"/>
    </source>
</evidence>
<feature type="domain" description="RWP-RK" evidence="6">
    <location>
        <begin position="29"/>
        <end position="114"/>
    </location>
</feature>
<dbReference type="OrthoDB" id="906903at2759"/>
<dbReference type="PROSITE" id="PS51519">
    <property type="entry name" value="RWP_RK"/>
    <property type="match status" value="1"/>
</dbReference>
<feature type="compositionally biased region" description="Low complexity" evidence="5">
    <location>
        <begin position="24"/>
        <end position="34"/>
    </location>
</feature>
<feature type="region of interest" description="Disordered" evidence="5">
    <location>
        <begin position="203"/>
        <end position="254"/>
    </location>
</feature>
<feature type="compositionally biased region" description="Acidic residues" evidence="5">
    <location>
        <begin position="208"/>
        <end position="217"/>
    </location>
</feature>
<dbReference type="InterPro" id="IPR003035">
    <property type="entry name" value="RWP-RK_dom"/>
</dbReference>
<feature type="compositionally biased region" description="Basic and acidic residues" evidence="5">
    <location>
        <begin position="218"/>
        <end position="230"/>
    </location>
</feature>
<dbReference type="AlphaFoldDB" id="A0A2G9I786"/>
<keyword evidence="4" id="KW-0539">Nucleus</keyword>
<feature type="region of interest" description="Disordered" evidence="5">
    <location>
        <begin position="1"/>
        <end position="49"/>
    </location>
</feature>
<gene>
    <name evidence="7" type="ORF">CDL12_01628</name>
</gene>
<evidence type="ECO:0000256" key="4">
    <source>
        <dbReference type="ARBA" id="ARBA00023242"/>
    </source>
</evidence>
<feature type="compositionally biased region" description="Polar residues" evidence="5">
    <location>
        <begin position="153"/>
        <end position="174"/>
    </location>
</feature>
<dbReference type="PANTHER" id="PTHR48460">
    <property type="entry name" value="RWP-RK DOMAIN-CONTAINING PROTEIN"/>
    <property type="match status" value="1"/>
</dbReference>
<accession>A0A2G9I786</accession>
<evidence type="ECO:0000256" key="1">
    <source>
        <dbReference type="ARBA" id="ARBA00023015"/>
    </source>
</evidence>
<keyword evidence="3" id="KW-0804">Transcription</keyword>
<dbReference type="PANTHER" id="PTHR48460:SF1">
    <property type="entry name" value="RWP-RK DOMAIN-CONTAINING PROTEIN"/>
    <property type="match status" value="1"/>
</dbReference>
<feature type="region of interest" description="Disordered" evidence="5">
    <location>
        <begin position="127"/>
        <end position="174"/>
    </location>
</feature>
<keyword evidence="1" id="KW-0805">Transcription regulation</keyword>
<comment type="caution">
    <text evidence="7">The sequence shown here is derived from an EMBL/GenBank/DDBJ whole genome shotgun (WGS) entry which is preliminary data.</text>
</comment>
<reference evidence="8" key="1">
    <citation type="journal article" date="2018" name="Gigascience">
        <title>Genome assembly of the Pink Ipe (Handroanthus impetiginosus, Bignoniaceae), a highly valued, ecologically keystone Neotropical timber forest tree.</title>
        <authorList>
            <person name="Silva-Junior O.B."/>
            <person name="Grattapaglia D."/>
            <person name="Novaes E."/>
            <person name="Collevatti R.G."/>
        </authorList>
    </citation>
    <scope>NUCLEOTIDE SEQUENCE [LARGE SCALE GENOMIC DNA]</scope>
    <source>
        <strain evidence="8">cv. UFG-1</strain>
    </source>
</reference>
<dbReference type="STRING" id="429701.A0A2G9I786"/>